<organism evidence="2 3">
    <name type="scientific">Catenulispora yoronensis</name>
    <dbReference type="NCBI Taxonomy" id="450799"/>
    <lineage>
        <taxon>Bacteria</taxon>
        <taxon>Bacillati</taxon>
        <taxon>Actinomycetota</taxon>
        <taxon>Actinomycetes</taxon>
        <taxon>Catenulisporales</taxon>
        <taxon>Catenulisporaceae</taxon>
        <taxon>Catenulispora</taxon>
    </lineage>
</organism>
<protein>
    <submittedName>
        <fullName evidence="2">DUF2993 domain-containing protein</fullName>
    </submittedName>
</protein>
<keyword evidence="1" id="KW-1133">Transmembrane helix</keyword>
<gene>
    <name evidence="2" type="ORF">GCM10009839_03660</name>
</gene>
<evidence type="ECO:0000313" key="3">
    <source>
        <dbReference type="Proteomes" id="UP001500751"/>
    </source>
</evidence>
<keyword evidence="1" id="KW-0472">Membrane</keyword>
<evidence type="ECO:0000313" key="2">
    <source>
        <dbReference type="EMBL" id="GAA2012525.1"/>
    </source>
</evidence>
<keyword evidence="3" id="KW-1185">Reference proteome</keyword>
<dbReference type="Pfam" id="PF11209">
    <property type="entry name" value="LmeA"/>
    <property type="match status" value="1"/>
</dbReference>
<evidence type="ECO:0000256" key="1">
    <source>
        <dbReference type="SAM" id="Phobius"/>
    </source>
</evidence>
<sequence length="254" mass="26998">MTYEEGIEQLNWQAQPPPPVRRRKWPLRLVIVLLVLAGLFVAADRIAVGVAESQIAKRVQTSQNLAAKPSVTISNFPFLTQLIGMKLDHVSMDARGVVRNGIRVSDLHVDLNGVAPSDGFKQAKVDQLSGIAFFSWADLEAAAATQGLNDLTLAAGPDNTIRVTGPIAGLGKVTLQSRLGLGPDNRLQLTASKVETSVPGLAGRIPKELDFPLPLGGLPMNLTLELNDLKTSADGLRVRAEADNVTITSSGISG</sequence>
<comment type="caution">
    <text evidence="2">The sequence shown here is derived from an EMBL/GenBank/DDBJ whole genome shotgun (WGS) entry which is preliminary data.</text>
</comment>
<name>A0ABP5F4E6_9ACTN</name>
<dbReference type="EMBL" id="BAAAQN010000002">
    <property type="protein sequence ID" value="GAA2012525.1"/>
    <property type="molecule type" value="Genomic_DNA"/>
</dbReference>
<feature type="transmembrane region" description="Helical" evidence="1">
    <location>
        <begin position="25"/>
        <end position="43"/>
    </location>
</feature>
<keyword evidence="1" id="KW-0812">Transmembrane</keyword>
<dbReference type="Proteomes" id="UP001500751">
    <property type="component" value="Unassembled WGS sequence"/>
</dbReference>
<dbReference type="RefSeq" id="WP_344663686.1">
    <property type="nucleotide sequence ID" value="NZ_BAAAQN010000002.1"/>
</dbReference>
<accession>A0ABP5F4E6</accession>
<reference evidence="3" key="1">
    <citation type="journal article" date="2019" name="Int. J. Syst. Evol. Microbiol.">
        <title>The Global Catalogue of Microorganisms (GCM) 10K type strain sequencing project: providing services to taxonomists for standard genome sequencing and annotation.</title>
        <authorList>
            <consortium name="The Broad Institute Genomics Platform"/>
            <consortium name="The Broad Institute Genome Sequencing Center for Infectious Disease"/>
            <person name="Wu L."/>
            <person name="Ma J."/>
        </authorList>
    </citation>
    <scope>NUCLEOTIDE SEQUENCE [LARGE SCALE GENOMIC DNA]</scope>
    <source>
        <strain evidence="3">JCM 16014</strain>
    </source>
</reference>
<proteinExistence type="predicted"/>
<dbReference type="InterPro" id="IPR021373">
    <property type="entry name" value="DUF2993"/>
</dbReference>